<name>A0A5A7TJJ9_CUCMM</name>
<feature type="region of interest" description="Disordered" evidence="1">
    <location>
        <begin position="84"/>
        <end position="122"/>
    </location>
</feature>
<dbReference type="Proteomes" id="UP000321393">
    <property type="component" value="Unassembled WGS sequence"/>
</dbReference>
<dbReference type="InterPro" id="IPR013103">
    <property type="entry name" value="RVT_2"/>
</dbReference>
<dbReference type="EMBL" id="SSTE01015270">
    <property type="protein sequence ID" value="KAA0043452.1"/>
    <property type="molecule type" value="Genomic_DNA"/>
</dbReference>
<evidence type="ECO:0000313" key="5">
    <source>
        <dbReference type="Proteomes" id="UP000321393"/>
    </source>
</evidence>
<feature type="domain" description="Reverse transcriptase Ty1/copia-type" evidence="2">
    <location>
        <begin position="178"/>
        <end position="296"/>
    </location>
</feature>
<comment type="caution">
    <text evidence="4">The sequence shown here is derived from an EMBL/GenBank/DDBJ whole genome shotgun (WGS) entry which is preliminary data.</text>
</comment>
<protein>
    <submittedName>
        <fullName evidence="4">Gag/pol protein</fullName>
    </submittedName>
</protein>
<reference evidence="4 5" key="1">
    <citation type="submission" date="2019-08" db="EMBL/GenBank/DDBJ databases">
        <title>Draft genome sequences of two oriental melons (Cucumis melo L. var makuwa).</title>
        <authorList>
            <person name="Kwon S.-Y."/>
        </authorList>
    </citation>
    <scope>NUCLEOTIDE SEQUENCE [LARGE SCALE GENOMIC DNA]</scope>
    <source>
        <strain evidence="5">cv. SW 3</strain>
        <tissue evidence="4">Leaf</tissue>
    </source>
</reference>
<dbReference type="Pfam" id="PF07727">
    <property type="entry name" value="RVT_2"/>
    <property type="match status" value="1"/>
</dbReference>
<proteinExistence type="predicted"/>
<evidence type="ECO:0000256" key="1">
    <source>
        <dbReference type="SAM" id="MobiDB-lite"/>
    </source>
</evidence>
<dbReference type="PANTHER" id="PTHR11439:SF496">
    <property type="entry name" value="RNA-DIRECTED DNA POLYMERASE"/>
    <property type="match status" value="1"/>
</dbReference>
<dbReference type="CDD" id="cd09272">
    <property type="entry name" value="RNase_HI_RT_Ty1"/>
    <property type="match status" value="1"/>
</dbReference>
<feature type="domain" description="Retroviral polymerase SH3-like" evidence="3">
    <location>
        <begin position="16"/>
        <end position="75"/>
    </location>
</feature>
<dbReference type="InterPro" id="IPR057670">
    <property type="entry name" value="SH3_retrovirus"/>
</dbReference>
<dbReference type="PANTHER" id="PTHR11439">
    <property type="entry name" value="GAG-POL-RELATED RETROTRANSPOSON"/>
    <property type="match status" value="1"/>
</dbReference>
<organism evidence="4 5">
    <name type="scientific">Cucumis melo var. makuwa</name>
    <name type="common">Oriental melon</name>
    <dbReference type="NCBI Taxonomy" id="1194695"/>
    <lineage>
        <taxon>Eukaryota</taxon>
        <taxon>Viridiplantae</taxon>
        <taxon>Streptophyta</taxon>
        <taxon>Embryophyta</taxon>
        <taxon>Tracheophyta</taxon>
        <taxon>Spermatophyta</taxon>
        <taxon>Magnoliopsida</taxon>
        <taxon>eudicotyledons</taxon>
        <taxon>Gunneridae</taxon>
        <taxon>Pentapetalae</taxon>
        <taxon>rosids</taxon>
        <taxon>fabids</taxon>
        <taxon>Cucurbitales</taxon>
        <taxon>Cucurbitaceae</taxon>
        <taxon>Benincaseae</taxon>
        <taxon>Cucumis</taxon>
    </lineage>
</organism>
<evidence type="ECO:0000259" key="2">
    <source>
        <dbReference type="Pfam" id="PF07727"/>
    </source>
</evidence>
<sequence>MEGRKGSLRHFRIWGCPIHVLVQNPKKLERRSKLCLFVGYPKESKGGLFYEPQENKVFVSTNATFLEEDHIRNHQTRSKLVLEEISKNTTDRPSSSTKIVDKTRNIDQTHPSQELGEPRRSGRVVRQRDRYLGLSEAQTVIPNDGIEDPLTYKRAMNDVDYDQWIKANYLEMESMYSNSIWTLIDQPNDVKPIGCKWIYKRKRDQAGKVQTFKARLVAKGYTQNKRIDYEETISPVAMIKSITILLSIATFYDYEIWQMNVKTAFLNGNLEENIYMVQPEGFIQKGQEKKVWIISRYQSNPGRDHWTAIKNILKYLIRTKDYMLVYGSKDLILTRYTDSDFQTDKDARKSTSGSIFTLNGGAVVWRSIKQSCIANSTIEAEYVATCEAAKEAV</sequence>
<dbReference type="OrthoDB" id="411615at2759"/>
<evidence type="ECO:0000259" key="3">
    <source>
        <dbReference type="Pfam" id="PF25597"/>
    </source>
</evidence>
<evidence type="ECO:0000313" key="4">
    <source>
        <dbReference type="EMBL" id="KAA0043452.1"/>
    </source>
</evidence>
<accession>A0A5A7TJJ9</accession>
<dbReference type="AlphaFoldDB" id="A0A5A7TJJ9"/>
<gene>
    <name evidence="4" type="ORF">E6C27_scaffold1639G00700</name>
</gene>
<dbReference type="Pfam" id="PF25597">
    <property type="entry name" value="SH3_retrovirus"/>
    <property type="match status" value="1"/>
</dbReference>